<evidence type="ECO:0000256" key="1">
    <source>
        <dbReference type="SAM" id="MobiDB-lite"/>
    </source>
</evidence>
<reference evidence="2" key="1">
    <citation type="submission" date="2017-07" db="EMBL/GenBank/DDBJ databases">
        <title>Taro Niue Genome Assembly and Annotation.</title>
        <authorList>
            <person name="Atibalentja N."/>
            <person name="Keating K."/>
            <person name="Fields C.J."/>
        </authorList>
    </citation>
    <scope>NUCLEOTIDE SEQUENCE</scope>
    <source>
        <strain evidence="2">Niue_2</strain>
        <tissue evidence="2">Leaf</tissue>
    </source>
</reference>
<sequence>MKKTTESLKGAQKLSNEEALRNFEGVAPAFAPLLSYKEIGARNSKRAEGGVSPRSKSLLGCIIGGRSYQRDPIAASGHRPACSDKGPSFQAGLPARYLPPRTKRSGPSSPYDSYNGYATHAPRSSGALTAQLLNGRLNA</sequence>
<name>A0A843UBE2_COLES</name>
<dbReference type="EMBL" id="NMUH01000456">
    <property type="protein sequence ID" value="MQL79457.1"/>
    <property type="molecule type" value="Genomic_DNA"/>
</dbReference>
<protein>
    <submittedName>
        <fullName evidence="2">Uncharacterized protein</fullName>
    </submittedName>
</protein>
<evidence type="ECO:0000313" key="3">
    <source>
        <dbReference type="Proteomes" id="UP000652761"/>
    </source>
</evidence>
<feature type="region of interest" description="Disordered" evidence="1">
    <location>
        <begin position="73"/>
        <end position="122"/>
    </location>
</feature>
<gene>
    <name evidence="2" type="ORF">Taro_011893</name>
</gene>
<dbReference type="Proteomes" id="UP000652761">
    <property type="component" value="Unassembled WGS sequence"/>
</dbReference>
<dbReference type="AlphaFoldDB" id="A0A843UBE2"/>
<comment type="caution">
    <text evidence="2">The sequence shown here is derived from an EMBL/GenBank/DDBJ whole genome shotgun (WGS) entry which is preliminary data.</text>
</comment>
<organism evidence="2 3">
    <name type="scientific">Colocasia esculenta</name>
    <name type="common">Wild taro</name>
    <name type="synonym">Arum esculentum</name>
    <dbReference type="NCBI Taxonomy" id="4460"/>
    <lineage>
        <taxon>Eukaryota</taxon>
        <taxon>Viridiplantae</taxon>
        <taxon>Streptophyta</taxon>
        <taxon>Embryophyta</taxon>
        <taxon>Tracheophyta</taxon>
        <taxon>Spermatophyta</taxon>
        <taxon>Magnoliopsida</taxon>
        <taxon>Liliopsida</taxon>
        <taxon>Araceae</taxon>
        <taxon>Aroideae</taxon>
        <taxon>Colocasieae</taxon>
        <taxon>Colocasia</taxon>
    </lineage>
</organism>
<evidence type="ECO:0000313" key="2">
    <source>
        <dbReference type="EMBL" id="MQL79457.1"/>
    </source>
</evidence>
<keyword evidence="3" id="KW-1185">Reference proteome</keyword>
<accession>A0A843UBE2</accession>
<proteinExistence type="predicted"/>